<name>A0A383RBE5_PAEAL</name>
<dbReference type="RefSeq" id="WP_138186357.1">
    <property type="nucleotide sequence ID" value="NZ_LS992241.1"/>
</dbReference>
<dbReference type="AlphaFoldDB" id="A0A383RBE5"/>
<dbReference type="EMBL" id="LS992241">
    <property type="protein sequence ID" value="SYX84435.1"/>
    <property type="molecule type" value="Genomic_DNA"/>
</dbReference>
<gene>
    <name evidence="1" type="ORF">PBLR_12857</name>
</gene>
<sequence length="265" mass="30731">MNYKYDEEAYAKYLLEHGFMTNSHNYELKILVKYLKYLGFKPKERKQWLLDFCEKHMEGYDYVKHYKLINSVLAYGSKKTNQLIVIKSMDVTEEEMDFIRNTGLEESHQKVLLSLLVLHKVKVEICRICFDKDSIQNHFGGTKKAYRELAETAGLSSKHKINAIINECSNTGLLTVLDRGKIHLSFLDLIGTRSANTVLTVNSFDNIGDYLDYYNGSKRIGTCHNCGKLIRMSSNRMKNCKACALDLERLQTRARVEKFRQQKNA</sequence>
<organism evidence="1 2">
    <name type="scientific">Paenibacillus alvei</name>
    <name type="common">Bacillus alvei</name>
    <dbReference type="NCBI Taxonomy" id="44250"/>
    <lineage>
        <taxon>Bacteria</taxon>
        <taxon>Bacillati</taxon>
        <taxon>Bacillota</taxon>
        <taxon>Bacilli</taxon>
        <taxon>Bacillales</taxon>
        <taxon>Paenibacillaceae</taxon>
        <taxon>Paenibacillus</taxon>
    </lineage>
</organism>
<proteinExistence type="predicted"/>
<reference evidence="2" key="1">
    <citation type="submission" date="2018-08" db="EMBL/GenBank/DDBJ databases">
        <authorList>
            <person name="Chevrot R."/>
        </authorList>
    </citation>
    <scope>NUCLEOTIDE SEQUENCE [LARGE SCALE GENOMIC DNA]</scope>
</reference>
<dbReference type="Proteomes" id="UP000304148">
    <property type="component" value="Chromosome"/>
</dbReference>
<accession>A0A383RBE5</accession>
<evidence type="ECO:0000313" key="2">
    <source>
        <dbReference type="Proteomes" id="UP000304148"/>
    </source>
</evidence>
<evidence type="ECO:0000313" key="1">
    <source>
        <dbReference type="EMBL" id="SYX84435.1"/>
    </source>
</evidence>
<protein>
    <submittedName>
        <fullName evidence="1">Uncharacterized protein</fullName>
    </submittedName>
</protein>